<accession>A0A1I2GTE5</accession>
<evidence type="ECO:0008006" key="3">
    <source>
        <dbReference type="Google" id="ProtNLM"/>
    </source>
</evidence>
<evidence type="ECO:0000313" key="1">
    <source>
        <dbReference type="EMBL" id="SFF20453.1"/>
    </source>
</evidence>
<name>A0A1I2GTE5_9FLAO</name>
<evidence type="ECO:0000313" key="2">
    <source>
        <dbReference type="Proteomes" id="UP000198596"/>
    </source>
</evidence>
<keyword evidence="2" id="KW-1185">Reference proteome</keyword>
<dbReference type="STRING" id="935223.SAMN04488131_11165"/>
<dbReference type="EMBL" id="FONQ01000011">
    <property type="protein sequence ID" value="SFF20453.1"/>
    <property type="molecule type" value="Genomic_DNA"/>
</dbReference>
<organism evidence="1 2">
    <name type="scientific">Flavobacterium xueshanense</name>
    <dbReference type="NCBI Taxonomy" id="935223"/>
    <lineage>
        <taxon>Bacteria</taxon>
        <taxon>Pseudomonadati</taxon>
        <taxon>Bacteroidota</taxon>
        <taxon>Flavobacteriia</taxon>
        <taxon>Flavobacteriales</taxon>
        <taxon>Flavobacteriaceae</taxon>
        <taxon>Flavobacterium</taxon>
    </lineage>
</organism>
<reference evidence="2" key="1">
    <citation type="submission" date="2016-10" db="EMBL/GenBank/DDBJ databases">
        <authorList>
            <person name="Varghese N."/>
            <person name="Submissions S."/>
        </authorList>
    </citation>
    <scope>NUCLEOTIDE SEQUENCE [LARGE SCALE GENOMIC DNA]</scope>
    <source>
        <strain evidence="2">CGMCC 1.9227</strain>
    </source>
</reference>
<dbReference type="AlphaFoldDB" id="A0A1I2GTE5"/>
<dbReference type="Proteomes" id="UP000198596">
    <property type="component" value="Unassembled WGS sequence"/>
</dbReference>
<dbReference type="RefSeq" id="WP_091206220.1">
    <property type="nucleotide sequence ID" value="NZ_FONQ01000011.1"/>
</dbReference>
<gene>
    <name evidence="1" type="ORF">SAMN04488131_11165</name>
</gene>
<protein>
    <recommendedName>
        <fullName evidence="3">Transposase C of IS166 homeodomain-containing protein</fullName>
    </recommendedName>
</protein>
<dbReference type="OrthoDB" id="151215at2"/>
<proteinExistence type="predicted"/>
<sequence length="107" mass="12391">MNSGKIRVTELEKKVIRLESLIEKLLDKIEFLTYRKNSRNSIVSLSKNENRPLKNQSLRTKFGKKAGGQRGHEGTTLKMVENPDQMINYKPDFYNCCGHNLSHKPEE</sequence>